<organism evidence="3 4">
    <name type="scientific">Nothophoma quercina</name>
    <dbReference type="NCBI Taxonomy" id="749835"/>
    <lineage>
        <taxon>Eukaryota</taxon>
        <taxon>Fungi</taxon>
        <taxon>Dikarya</taxon>
        <taxon>Ascomycota</taxon>
        <taxon>Pezizomycotina</taxon>
        <taxon>Dothideomycetes</taxon>
        <taxon>Pleosporomycetidae</taxon>
        <taxon>Pleosporales</taxon>
        <taxon>Pleosporineae</taxon>
        <taxon>Didymellaceae</taxon>
        <taxon>Nothophoma</taxon>
    </lineage>
</organism>
<protein>
    <recommendedName>
        <fullName evidence="2">DUF8035 domain-containing protein</fullName>
    </recommendedName>
</protein>
<feature type="domain" description="DUF8035" evidence="2">
    <location>
        <begin position="1"/>
        <end position="48"/>
    </location>
</feature>
<sequence length="308" mass="35304">MPKRLVEKQIIVELGYPFEEEDEFIIIARALEKSDIDECIEASRRFRESQATCSHQPFRAQKNDAKDNLKTTETSDEAEDLDDSLFEAQKRSPRALHEYLRDNQVRHIDQRALDVSSESDRQTAELETMEGSLLSANKRLHSDRVELDDHASSPSDNPDAFKDLEDPTLRKASFRPTFTRRVSDERNRASDDESLPRVREMLNPFRREVINRNRSLRWDEDLGVSPSDQDDYITPAPPLPVVGKIPDRSYHVAPRDPTLPERQKSVEVETGSSGNDLLQRAESSRPRSGEVVDWLDKIEINSSSAYKA</sequence>
<feature type="compositionally biased region" description="Basic and acidic residues" evidence="1">
    <location>
        <begin position="159"/>
        <end position="169"/>
    </location>
</feature>
<name>A0ABR3QJJ9_9PLEO</name>
<evidence type="ECO:0000313" key="3">
    <source>
        <dbReference type="EMBL" id="KAL1592094.1"/>
    </source>
</evidence>
<reference evidence="3 4" key="1">
    <citation type="submission" date="2024-02" db="EMBL/GenBank/DDBJ databases">
        <title>De novo assembly and annotation of 12 fungi associated with fruit tree decline syndrome in Ontario, Canada.</title>
        <authorList>
            <person name="Sulman M."/>
            <person name="Ellouze W."/>
            <person name="Ilyukhin E."/>
        </authorList>
    </citation>
    <scope>NUCLEOTIDE SEQUENCE [LARGE SCALE GENOMIC DNA]</scope>
    <source>
        <strain evidence="3 4">M97-236</strain>
    </source>
</reference>
<evidence type="ECO:0000259" key="2">
    <source>
        <dbReference type="Pfam" id="PF26118"/>
    </source>
</evidence>
<feature type="compositionally biased region" description="Basic and acidic residues" evidence="1">
    <location>
        <begin position="181"/>
        <end position="195"/>
    </location>
</feature>
<feature type="region of interest" description="Disordered" evidence="1">
    <location>
        <begin position="220"/>
        <end position="289"/>
    </location>
</feature>
<comment type="caution">
    <text evidence="3">The sequence shown here is derived from an EMBL/GenBank/DDBJ whole genome shotgun (WGS) entry which is preliminary data.</text>
</comment>
<dbReference type="Proteomes" id="UP001521222">
    <property type="component" value="Unassembled WGS sequence"/>
</dbReference>
<accession>A0ABR3QJJ9</accession>
<dbReference type="EMBL" id="JAKIXB020000050">
    <property type="protein sequence ID" value="KAL1592094.1"/>
    <property type="molecule type" value="Genomic_DNA"/>
</dbReference>
<proteinExistence type="predicted"/>
<feature type="compositionally biased region" description="Basic and acidic residues" evidence="1">
    <location>
        <begin position="245"/>
        <end position="267"/>
    </location>
</feature>
<feature type="region of interest" description="Disordered" evidence="1">
    <location>
        <begin position="62"/>
        <end position="82"/>
    </location>
</feature>
<evidence type="ECO:0000313" key="4">
    <source>
        <dbReference type="Proteomes" id="UP001521222"/>
    </source>
</evidence>
<feature type="region of interest" description="Disordered" evidence="1">
    <location>
        <begin position="111"/>
        <end position="195"/>
    </location>
</feature>
<keyword evidence="4" id="KW-1185">Reference proteome</keyword>
<dbReference type="InterPro" id="IPR058348">
    <property type="entry name" value="DUF8035"/>
</dbReference>
<evidence type="ECO:0000256" key="1">
    <source>
        <dbReference type="SAM" id="MobiDB-lite"/>
    </source>
</evidence>
<dbReference type="Pfam" id="PF26118">
    <property type="entry name" value="DUF8035"/>
    <property type="match status" value="1"/>
</dbReference>
<gene>
    <name evidence="3" type="ORF">SLS59_009976</name>
</gene>
<feature type="compositionally biased region" description="Basic and acidic residues" evidence="1">
    <location>
        <begin position="111"/>
        <end position="124"/>
    </location>
</feature>
<feature type="compositionally biased region" description="Basic and acidic residues" evidence="1">
    <location>
        <begin position="140"/>
        <end position="151"/>
    </location>
</feature>